<accession>A0A2P2L623</accession>
<organism evidence="1">
    <name type="scientific">Rhizophora mucronata</name>
    <name type="common">Asiatic mangrove</name>
    <dbReference type="NCBI Taxonomy" id="61149"/>
    <lineage>
        <taxon>Eukaryota</taxon>
        <taxon>Viridiplantae</taxon>
        <taxon>Streptophyta</taxon>
        <taxon>Embryophyta</taxon>
        <taxon>Tracheophyta</taxon>
        <taxon>Spermatophyta</taxon>
        <taxon>Magnoliopsida</taxon>
        <taxon>eudicotyledons</taxon>
        <taxon>Gunneridae</taxon>
        <taxon>Pentapetalae</taxon>
        <taxon>rosids</taxon>
        <taxon>fabids</taxon>
        <taxon>Malpighiales</taxon>
        <taxon>Rhizophoraceae</taxon>
        <taxon>Rhizophora</taxon>
    </lineage>
</organism>
<proteinExistence type="predicted"/>
<protein>
    <submittedName>
        <fullName evidence="1">Uncharacterized protein</fullName>
    </submittedName>
</protein>
<dbReference type="EMBL" id="GGEC01032929">
    <property type="protein sequence ID" value="MBX13413.1"/>
    <property type="molecule type" value="Transcribed_RNA"/>
</dbReference>
<reference evidence="1" key="1">
    <citation type="submission" date="2018-02" db="EMBL/GenBank/DDBJ databases">
        <title>Rhizophora mucronata_Transcriptome.</title>
        <authorList>
            <person name="Meera S.P."/>
            <person name="Sreeshan A."/>
            <person name="Augustine A."/>
        </authorList>
    </citation>
    <scope>NUCLEOTIDE SEQUENCE</scope>
    <source>
        <tissue evidence="1">Leaf</tissue>
    </source>
</reference>
<name>A0A2P2L623_RHIMU</name>
<evidence type="ECO:0000313" key="1">
    <source>
        <dbReference type="EMBL" id="MBX13413.1"/>
    </source>
</evidence>
<dbReference type="AlphaFoldDB" id="A0A2P2L623"/>
<sequence length="25" mass="3028">MRFCLDHCMLDTYLCPTRGKLFEMC</sequence>